<dbReference type="KEGG" id="mbur:EQU24_19065"/>
<reference evidence="15" key="1">
    <citation type="journal article" date="2019" name="J. Bacteriol.">
        <title>A Mutagenic Screen Identifies a TonB-Dependent Receptor Required for the Lanthanide Metal Switch in the Type I Methanotroph 'Methylotuvimicrobium buryatense' 5GB1C.</title>
        <authorList>
            <person name="Groom J.D."/>
            <person name="Ford S.M."/>
            <person name="Pesesky M.W."/>
            <person name="Lidstrom M.E."/>
        </authorList>
    </citation>
    <scope>NUCLEOTIDE SEQUENCE [LARGE SCALE GENOMIC DNA]</scope>
    <source>
        <strain evidence="15">5GB1C</strain>
    </source>
</reference>
<evidence type="ECO:0000259" key="13">
    <source>
        <dbReference type="SMART" id="SM00644"/>
    </source>
</evidence>
<comment type="catalytic activity">
    <reaction evidence="1">
        <text>Hydrolyzes the link between N-acetylmuramoyl residues and L-amino acid residues in certain cell-wall glycopeptides.</text>
        <dbReference type="EC" id="3.5.1.28"/>
    </reaction>
</comment>
<dbReference type="GO" id="GO:0008745">
    <property type="term" value="F:N-acetylmuramoyl-L-alanine amidase activity"/>
    <property type="evidence" value="ECO:0007669"/>
    <property type="project" value="UniProtKB-EC"/>
</dbReference>
<evidence type="ECO:0000256" key="5">
    <source>
        <dbReference type="ARBA" id="ARBA00011901"/>
    </source>
</evidence>
<evidence type="ECO:0000256" key="8">
    <source>
        <dbReference type="ARBA" id="ARBA00022801"/>
    </source>
</evidence>
<evidence type="ECO:0000256" key="10">
    <source>
        <dbReference type="ARBA" id="ARBA00023316"/>
    </source>
</evidence>
<keyword evidence="10" id="KW-0961">Cell wall biogenesis/degradation</keyword>
<evidence type="ECO:0000256" key="7">
    <source>
        <dbReference type="ARBA" id="ARBA00022723"/>
    </source>
</evidence>
<dbReference type="PANTHER" id="PTHR30417">
    <property type="entry name" value="N-ACETYLMURAMOYL-L-ALANINE AMIDASE AMID"/>
    <property type="match status" value="1"/>
</dbReference>
<dbReference type="InterPro" id="IPR036505">
    <property type="entry name" value="Amidase/PGRP_sf"/>
</dbReference>
<dbReference type="EMBL" id="CP035467">
    <property type="protein sequence ID" value="QCW84101.1"/>
    <property type="molecule type" value="Genomic_DNA"/>
</dbReference>
<dbReference type="PANTHER" id="PTHR30417:SF4">
    <property type="entry name" value="1,6-ANHYDRO-N-ACETYLMURAMYL-L-ALANINE AMIDASE AMPD"/>
    <property type="match status" value="1"/>
</dbReference>
<evidence type="ECO:0000256" key="11">
    <source>
        <dbReference type="ARBA" id="ARBA00039257"/>
    </source>
</evidence>
<keyword evidence="8 14" id="KW-0378">Hydrolase</keyword>
<sequence length="200" mass="22807">MILSNHCLDDCTQRPSPNHDERPDPNDISLIVIHCISLPPGEFGTPHIDRLFSNTLCPGDHPYFQDIHQIRVSAHLLIRRTGEVVQYVPFDKRAWHAGLSSYRGRERCNDFSIGIELEGTETSPYTDEQYEQLAATLQCLFKHYPKLSKQTLTGHSDIAPNRKTDPGPSFDWDRLLDLLRNEHEITSTNVERGFGGSIDR</sequence>
<dbReference type="SMART" id="SM00644">
    <property type="entry name" value="Ami_2"/>
    <property type="match status" value="1"/>
</dbReference>
<accession>A0A4P9UUK2</accession>
<evidence type="ECO:0000256" key="4">
    <source>
        <dbReference type="ARBA" id="ARBA00007553"/>
    </source>
</evidence>
<evidence type="ECO:0000256" key="12">
    <source>
        <dbReference type="ARBA" id="ARBA00042615"/>
    </source>
</evidence>
<dbReference type="AlphaFoldDB" id="A0A4P9UUK2"/>
<evidence type="ECO:0000256" key="2">
    <source>
        <dbReference type="ARBA" id="ARBA00001947"/>
    </source>
</evidence>
<dbReference type="RefSeq" id="WP_014149994.1">
    <property type="nucleotide sequence ID" value="NZ_CP035467.1"/>
</dbReference>
<protein>
    <recommendedName>
        <fullName evidence="11">1,6-anhydro-N-acetylmuramyl-L-alanine amidase AmpD</fullName>
        <ecNumber evidence="5">3.5.1.28</ecNumber>
    </recommendedName>
    <alternativeName>
        <fullName evidence="12">N-acetylmuramoyl-L-alanine amidase</fullName>
    </alternativeName>
</protein>
<dbReference type="GO" id="GO:0009254">
    <property type="term" value="P:peptidoglycan turnover"/>
    <property type="evidence" value="ECO:0007669"/>
    <property type="project" value="TreeGrafter"/>
</dbReference>
<evidence type="ECO:0000256" key="3">
    <source>
        <dbReference type="ARBA" id="ARBA00004496"/>
    </source>
</evidence>
<dbReference type="GO" id="GO:0046872">
    <property type="term" value="F:metal ion binding"/>
    <property type="evidence" value="ECO:0007669"/>
    <property type="project" value="UniProtKB-KW"/>
</dbReference>
<dbReference type="InterPro" id="IPR051206">
    <property type="entry name" value="NAMLAA_amidase_2"/>
</dbReference>
<keyword evidence="9" id="KW-0862">Zinc</keyword>
<comment type="similarity">
    <text evidence="4">Belongs to the N-acetylmuramoyl-L-alanine amidase 2 family.</text>
</comment>
<evidence type="ECO:0000256" key="6">
    <source>
        <dbReference type="ARBA" id="ARBA00022490"/>
    </source>
</evidence>
<evidence type="ECO:0000256" key="9">
    <source>
        <dbReference type="ARBA" id="ARBA00022833"/>
    </source>
</evidence>
<dbReference type="SUPFAM" id="SSF55846">
    <property type="entry name" value="N-acetylmuramoyl-L-alanine amidase-like"/>
    <property type="match status" value="1"/>
</dbReference>
<dbReference type="GO" id="GO:0071555">
    <property type="term" value="P:cell wall organization"/>
    <property type="evidence" value="ECO:0007669"/>
    <property type="project" value="UniProtKB-KW"/>
</dbReference>
<dbReference type="OrthoDB" id="9794842at2"/>
<dbReference type="CDD" id="cd06583">
    <property type="entry name" value="PGRP"/>
    <property type="match status" value="1"/>
</dbReference>
<gene>
    <name evidence="14" type="primary">ampD</name>
    <name evidence="14" type="ORF">EQU24_19065</name>
</gene>
<dbReference type="NCBIfam" id="NF008758">
    <property type="entry name" value="PRK11789.1"/>
    <property type="match status" value="1"/>
</dbReference>
<proteinExistence type="inferred from homology"/>
<dbReference type="Gene3D" id="3.40.80.10">
    <property type="entry name" value="Peptidoglycan recognition protein-like"/>
    <property type="match status" value="1"/>
</dbReference>
<evidence type="ECO:0000256" key="1">
    <source>
        <dbReference type="ARBA" id="ARBA00001561"/>
    </source>
</evidence>
<dbReference type="Proteomes" id="UP000305881">
    <property type="component" value="Chromosome"/>
</dbReference>
<dbReference type="EC" id="3.5.1.28" evidence="5"/>
<dbReference type="GO" id="GO:0009253">
    <property type="term" value="P:peptidoglycan catabolic process"/>
    <property type="evidence" value="ECO:0007669"/>
    <property type="project" value="InterPro"/>
</dbReference>
<keyword evidence="6" id="KW-0963">Cytoplasm</keyword>
<evidence type="ECO:0000313" key="14">
    <source>
        <dbReference type="EMBL" id="QCW84101.1"/>
    </source>
</evidence>
<name>A0A4P9UUK2_METBY</name>
<organism evidence="14 15">
    <name type="scientific">Methylotuvimicrobium buryatense</name>
    <name type="common">Methylomicrobium buryatense</name>
    <dbReference type="NCBI Taxonomy" id="95641"/>
    <lineage>
        <taxon>Bacteria</taxon>
        <taxon>Pseudomonadati</taxon>
        <taxon>Pseudomonadota</taxon>
        <taxon>Gammaproteobacteria</taxon>
        <taxon>Methylococcales</taxon>
        <taxon>Methylococcaceae</taxon>
        <taxon>Methylotuvimicrobium</taxon>
    </lineage>
</organism>
<comment type="subcellular location">
    <subcellularLocation>
        <location evidence="3">Cytoplasm</location>
    </subcellularLocation>
</comment>
<evidence type="ECO:0000313" key="15">
    <source>
        <dbReference type="Proteomes" id="UP000305881"/>
    </source>
</evidence>
<keyword evidence="7" id="KW-0479">Metal-binding</keyword>
<comment type="cofactor">
    <cofactor evidence="2">
        <name>Zn(2+)</name>
        <dbReference type="ChEBI" id="CHEBI:29105"/>
    </cofactor>
</comment>
<keyword evidence="15" id="KW-1185">Reference proteome</keyword>
<feature type="domain" description="N-acetylmuramoyl-L-alanine amidase" evidence="13">
    <location>
        <begin position="16"/>
        <end position="167"/>
    </location>
</feature>
<dbReference type="Pfam" id="PF01510">
    <property type="entry name" value="Amidase_2"/>
    <property type="match status" value="1"/>
</dbReference>
<dbReference type="STRING" id="675511.GCA_000341735_03629"/>
<dbReference type="InterPro" id="IPR002502">
    <property type="entry name" value="Amidase_domain"/>
</dbReference>
<dbReference type="GO" id="GO:0005737">
    <property type="term" value="C:cytoplasm"/>
    <property type="evidence" value="ECO:0007669"/>
    <property type="project" value="UniProtKB-SubCell"/>
</dbReference>